<protein>
    <submittedName>
        <fullName evidence="1">DUF4157 domain-containing protein</fullName>
    </submittedName>
</protein>
<gene>
    <name evidence="1" type="ORF">LVJ83_07290</name>
</gene>
<dbReference type="EMBL" id="CP091508">
    <property type="protein sequence ID" value="UOO80795.1"/>
    <property type="molecule type" value="Genomic_DNA"/>
</dbReference>
<accession>A0ABY4DP18</accession>
<dbReference type="Proteomes" id="UP000829817">
    <property type="component" value="Chromosome"/>
</dbReference>
<proteinExistence type="predicted"/>
<reference evidence="1 2" key="1">
    <citation type="journal article" date="2022" name="Res Sq">
        <title>Evolution of multicellular longitudinally dividing oral cavity symbionts (Neisseriaceae).</title>
        <authorList>
            <person name="Nyongesa S."/>
            <person name="Weber P."/>
            <person name="Bernet E."/>
            <person name="Pullido F."/>
            <person name="Nieckarz M."/>
            <person name="Delaby M."/>
            <person name="Nieves C."/>
            <person name="Viehboeck T."/>
            <person name="Krause N."/>
            <person name="Rivera-Millot A."/>
            <person name="Nakamura A."/>
            <person name="Vischer N."/>
            <person name="VanNieuwenhze M."/>
            <person name="Brun Y."/>
            <person name="Cava F."/>
            <person name="Bulgheresi S."/>
            <person name="Veyrier F."/>
        </authorList>
    </citation>
    <scope>NUCLEOTIDE SEQUENCE [LARGE SCALE GENOMIC DNA]</scope>
    <source>
        <strain evidence="1 2">CCUG 63373m</strain>
    </source>
</reference>
<keyword evidence="2" id="KW-1185">Reference proteome</keyword>
<sequence length="181" mass="21163">MFEQHWRRLGASEIAAARRLFGSSIDYSRVKIYRGIPCLPSLNVAVAPCNHIYFPRDNCPPDFTRAAPNYQIWLMHELTHVWQHQQGYRPWLGGLLLALTGGYRKRSAYVYPPLQHITRFSALNMEQQADLLAHYYAARYLDWPRYRIELPMFQTALKDFLNNPHDVSLLPSYRPRPSKCG</sequence>
<name>A0ABY4DP18_9NEIS</name>
<dbReference type="RefSeq" id="WP_244783866.1">
    <property type="nucleotide sequence ID" value="NZ_CP091508.1"/>
</dbReference>
<organism evidence="1 2">
    <name type="scientific">Uruburuella testudinis</name>
    <dbReference type="NCBI Taxonomy" id="1282863"/>
    <lineage>
        <taxon>Bacteria</taxon>
        <taxon>Pseudomonadati</taxon>
        <taxon>Pseudomonadota</taxon>
        <taxon>Betaproteobacteria</taxon>
        <taxon>Neisseriales</taxon>
        <taxon>Neisseriaceae</taxon>
        <taxon>Uruburuella</taxon>
    </lineage>
</organism>
<evidence type="ECO:0000313" key="2">
    <source>
        <dbReference type="Proteomes" id="UP000829817"/>
    </source>
</evidence>
<evidence type="ECO:0000313" key="1">
    <source>
        <dbReference type="EMBL" id="UOO80795.1"/>
    </source>
</evidence>